<gene>
    <name evidence="2" type="ORF">S01H1_63811</name>
</gene>
<organism evidence="2">
    <name type="scientific">marine sediment metagenome</name>
    <dbReference type="NCBI Taxonomy" id="412755"/>
    <lineage>
        <taxon>unclassified sequences</taxon>
        <taxon>metagenomes</taxon>
        <taxon>ecological metagenomes</taxon>
    </lineage>
</organism>
<name>X0X6A4_9ZZZZ</name>
<dbReference type="SMART" id="SM00028">
    <property type="entry name" value="TPR"/>
    <property type="match status" value="1"/>
</dbReference>
<dbReference type="InterPro" id="IPR019734">
    <property type="entry name" value="TPR_rpt"/>
</dbReference>
<dbReference type="Pfam" id="PF13181">
    <property type="entry name" value="TPR_8"/>
    <property type="match status" value="1"/>
</dbReference>
<comment type="caution">
    <text evidence="2">The sequence shown here is derived from an EMBL/GenBank/DDBJ whole genome shotgun (WGS) entry which is preliminary data.</text>
</comment>
<sequence>ILNREVVRASMTVVAEQLRRTGRLETALTFLVPASELVDPKDVELLSTYLQRLGDWRSGLARLLRRRAEELPPGPQHEAQRNELYERARALFASAGETFLELALVNTLNEPRSAAATWQAADRFDEAGARLRTIAVLREFVRERPLNELVPRALLRLGQSLQSLGRYQEAIEAYRENLARFPRTPDAGSALVPLARCYLALGPDYRDEAEKTCLLILEDSPIFTPQAPEFADALFLLGDLLSREGDFEAAIP</sequence>
<feature type="non-terminal residue" evidence="2">
    <location>
        <position position="252"/>
    </location>
</feature>
<dbReference type="InterPro" id="IPR000595">
    <property type="entry name" value="cNMP-bd_dom"/>
</dbReference>
<dbReference type="SUPFAM" id="SSF48452">
    <property type="entry name" value="TPR-like"/>
    <property type="match status" value="1"/>
</dbReference>
<evidence type="ECO:0000313" key="2">
    <source>
        <dbReference type="EMBL" id="GAG38555.1"/>
    </source>
</evidence>
<dbReference type="EMBL" id="BARS01042018">
    <property type="protein sequence ID" value="GAG38555.1"/>
    <property type="molecule type" value="Genomic_DNA"/>
</dbReference>
<reference evidence="2" key="1">
    <citation type="journal article" date="2014" name="Front. Microbiol.">
        <title>High frequency of phylogenetically diverse reductive dehalogenase-homologous genes in deep subseafloor sedimentary metagenomes.</title>
        <authorList>
            <person name="Kawai M."/>
            <person name="Futagami T."/>
            <person name="Toyoda A."/>
            <person name="Takaki Y."/>
            <person name="Nishi S."/>
            <person name="Hori S."/>
            <person name="Arai W."/>
            <person name="Tsubouchi T."/>
            <person name="Morono Y."/>
            <person name="Uchiyama I."/>
            <person name="Ito T."/>
            <person name="Fujiyama A."/>
            <person name="Inagaki F."/>
            <person name="Takami H."/>
        </authorList>
    </citation>
    <scope>NUCLEOTIDE SEQUENCE</scope>
    <source>
        <strain evidence="2">Expedition CK06-06</strain>
    </source>
</reference>
<evidence type="ECO:0000259" key="1">
    <source>
        <dbReference type="PROSITE" id="PS50042"/>
    </source>
</evidence>
<proteinExistence type="predicted"/>
<feature type="non-terminal residue" evidence="2">
    <location>
        <position position="1"/>
    </location>
</feature>
<protein>
    <recommendedName>
        <fullName evidence="1">Cyclic nucleotide-binding domain-containing protein</fullName>
    </recommendedName>
</protein>
<feature type="domain" description="Cyclic nucleotide-binding" evidence="1">
    <location>
        <begin position="94"/>
        <end position="116"/>
    </location>
</feature>
<dbReference type="Gene3D" id="1.25.40.10">
    <property type="entry name" value="Tetratricopeptide repeat domain"/>
    <property type="match status" value="1"/>
</dbReference>
<dbReference type="PROSITE" id="PS50005">
    <property type="entry name" value="TPR"/>
    <property type="match status" value="1"/>
</dbReference>
<dbReference type="AlphaFoldDB" id="X0X6A4"/>
<dbReference type="InterPro" id="IPR011990">
    <property type="entry name" value="TPR-like_helical_dom_sf"/>
</dbReference>
<dbReference type="Pfam" id="PF00515">
    <property type="entry name" value="TPR_1"/>
    <property type="match status" value="1"/>
</dbReference>
<accession>X0X6A4</accession>
<dbReference type="PROSITE" id="PS50042">
    <property type="entry name" value="CNMP_BINDING_3"/>
    <property type="match status" value="1"/>
</dbReference>